<evidence type="ECO:0000313" key="3">
    <source>
        <dbReference type="Proteomes" id="UP001283361"/>
    </source>
</evidence>
<dbReference type="Proteomes" id="UP001283361">
    <property type="component" value="Unassembled WGS sequence"/>
</dbReference>
<dbReference type="AlphaFoldDB" id="A0AAE1CKY9"/>
<proteinExistence type="predicted"/>
<protein>
    <submittedName>
        <fullName evidence="2">Uncharacterized protein</fullName>
    </submittedName>
</protein>
<evidence type="ECO:0000313" key="2">
    <source>
        <dbReference type="EMBL" id="KAK3705308.1"/>
    </source>
</evidence>
<feature type="compositionally biased region" description="Polar residues" evidence="1">
    <location>
        <begin position="1"/>
        <end position="11"/>
    </location>
</feature>
<feature type="region of interest" description="Disordered" evidence="1">
    <location>
        <begin position="1"/>
        <end position="32"/>
    </location>
</feature>
<accession>A0AAE1CKY9</accession>
<evidence type="ECO:0000256" key="1">
    <source>
        <dbReference type="SAM" id="MobiDB-lite"/>
    </source>
</evidence>
<dbReference type="EMBL" id="JAWDGP010007772">
    <property type="protein sequence ID" value="KAK3705308.1"/>
    <property type="molecule type" value="Genomic_DNA"/>
</dbReference>
<name>A0AAE1CKY9_9GAST</name>
<comment type="caution">
    <text evidence="2">The sequence shown here is derived from an EMBL/GenBank/DDBJ whole genome shotgun (WGS) entry which is preliminary data.</text>
</comment>
<reference evidence="2" key="1">
    <citation type="journal article" date="2023" name="G3 (Bethesda)">
        <title>A reference genome for the long-term kleptoplast-retaining sea slug Elysia crispata morphotype clarki.</title>
        <authorList>
            <person name="Eastman K.E."/>
            <person name="Pendleton A.L."/>
            <person name="Shaikh M.A."/>
            <person name="Suttiyut T."/>
            <person name="Ogas R."/>
            <person name="Tomko P."/>
            <person name="Gavelis G."/>
            <person name="Widhalm J.R."/>
            <person name="Wisecaver J.H."/>
        </authorList>
    </citation>
    <scope>NUCLEOTIDE SEQUENCE</scope>
    <source>
        <strain evidence="2">ECLA1</strain>
    </source>
</reference>
<organism evidence="2 3">
    <name type="scientific">Elysia crispata</name>
    <name type="common">lettuce slug</name>
    <dbReference type="NCBI Taxonomy" id="231223"/>
    <lineage>
        <taxon>Eukaryota</taxon>
        <taxon>Metazoa</taxon>
        <taxon>Spiralia</taxon>
        <taxon>Lophotrochozoa</taxon>
        <taxon>Mollusca</taxon>
        <taxon>Gastropoda</taxon>
        <taxon>Heterobranchia</taxon>
        <taxon>Euthyneura</taxon>
        <taxon>Panpulmonata</taxon>
        <taxon>Sacoglossa</taxon>
        <taxon>Placobranchoidea</taxon>
        <taxon>Plakobranchidae</taxon>
        <taxon>Elysia</taxon>
    </lineage>
</organism>
<sequence length="66" mass="7227">MLQVTSITGLSPSKRPETGESDGCPITPAAEQTAWTSRRQINQINSKMMNVFLEFLGLGDRISTSK</sequence>
<gene>
    <name evidence="2" type="ORF">RRG08_033274</name>
</gene>
<keyword evidence="3" id="KW-1185">Reference proteome</keyword>